<feature type="domain" description="Reverse transcriptase" evidence="1">
    <location>
        <begin position="38"/>
        <end position="273"/>
    </location>
</feature>
<sequence length="483" mass="56748">MMELIDFIAEDNIKGLFPLNSNRFFLEKGEAELREYVYKDIFAEQTSAFASSPIVYALKDKFHLRKTHLLDPISTYFFYDFVLRNKLKFQKDRSSIERLNYGYYFNGDQPSNSYKEYHEFRMNKYLLKRKYKYFAKIDIMNCFNNFYHHDLASFATDYLGRQEGGYFGKFLREITGGRSINCFPQGIYPAKLFGNFFLSFLERARGLNSSAIIRYLDDVFLFSDSLVSLEQDVIYVQGLLGERGLFLNSEKTKFGWKQSDFDERKLDTLKKSLLTKRAMIRNYDDENHNEEIVLSSKETDYLKKIIYQKNVSEEDVELALSLLKDDKKETLQLVQLVISKYPNLIKNLYRFISDIDDNGEIWQEINNKIGSSTLQEFELFWISRIVMDHYSFDDLSADILLKIFQHKNSTTSVKSAILEFPELEYGFFEIKENVLRNEPGGIKAACALHGLRNLEKSKRNHIYKYTGKSSPAMRLYSSICLKI</sequence>
<proteinExistence type="predicted"/>
<reference evidence="2 3" key="1">
    <citation type="submission" date="2019-10" db="EMBL/GenBank/DDBJ databases">
        <title>Description of Paenibacillus humi sp. nov.</title>
        <authorList>
            <person name="Carlier A."/>
            <person name="Qi S."/>
        </authorList>
    </citation>
    <scope>NUCLEOTIDE SEQUENCE [LARGE SCALE GENOMIC DNA]</scope>
    <source>
        <strain evidence="2 3">LMG 31461</strain>
    </source>
</reference>
<accession>A0ABX1X6N5</accession>
<dbReference type="Pfam" id="PF00078">
    <property type="entry name" value="RVT_1"/>
    <property type="match status" value="1"/>
</dbReference>
<dbReference type="InterPro" id="IPR043128">
    <property type="entry name" value="Rev_trsase/Diguanyl_cyclase"/>
</dbReference>
<dbReference type="RefSeq" id="WP_171629823.1">
    <property type="nucleotide sequence ID" value="NZ_WHNY01000026.1"/>
</dbReference>
<dbReference type="InterPro" id="IPR043502">
    <property type="entry name" value="DNA/RNA_pol_sf"/>
</dbReference>
<name>A0ABX1X6N5_9BACL</name>
<evidence type="ECO:0000259" key="1">
    <source>
        <dbReference type="PROSITE" id="PS50878"/>
    </source>
</evidence>
<gene>
    <name evidence="2" type="ORF">GC096_08645</name>
</gene>
<comment type="caution">
    <text evidence="2">The sequence shown here is derived from an EMBL/GenBank/DDBJ whole genome shotgun (WGS) entry which is preliminary data.</text>
</comment>
<evidence type="ECO:0000313" key="3">
    <source>
        <dbReference type="Proteomes" id="UP000653578"/>
    </source>
</evidence>
<dbReference type="SUPFAM" id="SSF56672">
    <property type="entry name" value="DNA/RNA polymerases"/>
    <property type="match status" value="1"/>
</dbReference>
<dbReference type="Gene3D" id="3.30.70.270">
    <property type="match status" value="1"/>
</dbReference>
<dbReference type="NCBIfam" id="NF041750">
    <property type="entry name" value="Drt5"/>
    <property type="match status" value="1"/>
</dbReference>
<keyword evidence="3" id="KW-1185">Reference proteome</keyword>
<dbReference type="EMBL" id="WHNY01000026">
    <property type="protein sequence ID" value="NOU64090.1"/>
    <property type="molecule type" value="Genomic_DNA"/>
</dbReference>
<dbReference type="PROSITE" id="PS50878">
    <property type="entry name" value="RT_POL"/>
    <property type="match status" value="1"/>
</dbReference>
<dbReference type="Proteomes" id="UP000653578">
    <property type="component" value="Unassembled WGS sequence"/>
</dbReference>
<protein>
    <recommendedName>
        <fullName evidence="1">Reverse transcriptase domain-containing protein</fullName>
    </recommendedName>
</protein>
<evidence type="ECO:0000313" key="2">
    <source>
        <dbReference type="EMBL" id="NOU64090.1"/>
    </source>
</evidence>
<organism evidence="2 3">
    <name type="scientific">Paenibacillus plantarum</name>
    <dbReference type="NCBI Taxonomy" id="2654975"/>
    <lineage>
        <taxon>Bacteria</taxon>
        <taxon>Bacillati</taxon>
        <taxon>Bacillota</taxon>
        <taxon>Bacilli</taxon>
        <taxon>Bacillales</taxon>
        <taxon>Paenibacillaceae</taxon>
        <taxon>Paenibacillus</taxon>
    </lineage>
</organism>
<dbReference type="InterPro" id="IPR000477">
    <property type="entry name" value="RT_dom"/>
</dbReference>